<name>A0ABY5V1S4_9BACT</name>
<feature type="chain" id="PRO_5046840365" description="YD repeat-containing protein" evidence="2">
    <location>
        <begin position="23"/>
        <end position="353"/>
    </location>
</feature>
<dbReference type="RefSeq" id="WP_147524775.1">
    <property type="nucleotide sequence ID" value="NZ_CAPH01000017.1"/>
</dbReference>
<dbReference type="PROSITE" id="PS51257">
    <property type="entry name" value="PROKAR_LIPOPROTEIN"/>
    <property type="match status" value="1"/>
</dbReference>
<reference evidence="3" key="1">
    <citation type="journal article" date="2022" name="Cell">
        <title>Design, construction, and in vivo augmentation of a complex gut microbiome.</title>
        <authorList>
            <person name="Cheng A.G."/>
            <person name="Ho P.Y."/>
            <person name="Aranda-Diaz A."/>
            <person name="Jain S."/>
            <person name="Yu F.B."/>
            <person name="Meng X."/>
            <person name="Wang M."/>
            <person name="Iakiviak M."/>
            <person name="Nagashima K."/>
            <person name="Zhao A."/>
            <person name="Murugkar P."/>
            <person name="Patil A."/>
            <person name="Atabakhsh K."/>
            <person name="Weakley A."/>
            <person name="Yan J."/>
            <person name="Brumbaugh A.R."/>
            <person name="Higginbottom S."/>
            <person name="Dimas A."/>
            <person name="Shiver A.L."/>
            <person name="Deutschbauer A."/>
            <person name="Neff N."/>
            <person name="Sonnenburg J.L."/>
            <person name="Huang K.C."/>
            <person name="Fischbach M.A."/>
        </authorList>
    </citation>
    <scope>NUCLEOTIDE SEQUENCE</scope>
    <source>
        <strain evidence="3">AP11</strain>
    </source>
</reference>
<feature type="signal peptide" evidence="2">
    <location>
        <begin position="1"/>
        <end position="22"/>
    </location>
</feature>
<dbReference type="Proteomes" id="UP001059295">
    <property type="component" value="Chromosome"/>
</dbReference>
<evidence type="ECO:0008006" key="5">
    <source>
        <dbReference type="Google" id="ProtNLM"/>
    </source>
</evidence>
<organism evidence="3 4">
    <name type="scientific">Alistipes ihumii AP11</name>
    <dbReference type="NCBI Taxonomy" id="1211813"/>
    <lineage>
        <taxon>Bacteria</taxon>
        <taxon>Pseudomonadati</taxon>
        <taxon>Bacteroidota</taxon>
        <taxon>Bacteroidia</taxon>
        <taxon>Bacteroidales</taxon>
        <taxon>Rikenellaceae</taxon>
        <taxon>Alistipes</taxon>
    </lineage>
</organism>
<evidence type="ECO:0000256" key="1">
    <source>
        <dbReference type="SAM" id="MobiDB-lite"/>
    </source>
</evidence>
<gene>
    <name evidence="3" type="ORF">NQ491_04670</name>
</gene>
<accession>A0ABY5V1S4</accession>
<dbReference type="GeneID" id="82891002"/>
<evidence type="ECO:0000256" key="2">
    <source>
        <dbReference type="SAM" id="SignalP"/>
    </source>
</evidence>
<protein>
    <recommendedName>
        <fullName evidence="5">YD repeat-containing protein</fullName>
    </recommendedName>
</protein>
<evidence type="ECO:0000313" key="3">
    <source>
        <dbReference type="EMBL" id="UWN58072.1"/>
    </source>
</evidence>
<evidence type="ECO:0000313" key="4">
    <source>
        <dbReference type="Proteomes" id="UP001059295"/>
    </source>
</evidence>
<feature type="region of interest" description="Disordered" evidence="1">
    <location>
        <begin position="30"/>
        <end position="49"/>
    </location>
</feature>
<keyword evidence="4" id="KW-1185">Reference proteome</keyword>
<keyword evidence="2" id="KW-0732">Signal</keyword>
<proteinExistence type="predicted"/>
<dbReference type="EMBL" id="CP102294">
    <property type="protein sequence ID" value="UWN58072.1"/>
    <property type="molecule type" value="Genomic_DNA"/>
</dbReference>
<sequence length="353" mass="40047">MTTIKKYFAPVLVLSAALLLLSCGKDDNGNGGGNGGGEGGDPNPPVPTEKTTVWDSNSLHFAKLFGEVQKVDTLFDGVNTALFDRNGYITSYKIKGYDAANNPVEYAFQCTYNADSLVTSITSDQMTVTFLYGDHGKYIEVEQDIFEYNQLDYLYVFQPRFLKNLTSVVINAQGQRLEFGFEVSGDRMTVKAPDGTVWSETTYAGEFPAQRVTEYSGEEYKTDDEGNYVKEDGQYVKVSYTAVATETFQFNAENGNLLSYQDEVVKTFEDNTTSTSRTQNLYNDDLFNTIAREGNTVYTYDDFGEYIHIESDMLVSDFTMQRDERNNWYDRTETTVLFGDTFTFRDRRNISYY</sequence>
<feature type="compositionally biased region" description="Gly residues" evidence="1">
    <location>
        <begin position="30"/>
        <end position="40"/>
    </location>
</feature>